<sequence length="91" mass="9461">MGWLDGLKALVSSIDTEYERRVRAASNVKRYNEGGHSAPGVHGAHGTPVAHDGHGDLPEQRLEGEGGALGHLQANAGPQVTNRGEGTGNRG</sequence>
<name>A0A6J4JF97_9CHLR</name>
<gene>
    <name evidence="2" type="ORF">AVDCRST_MAG26-3237</name>
</gene>
<protein>
    <submittedName>
        <fullName evidence="2">Uncharacterized protein</fullName>
    </submittedName>
</protein>
<accession>A0A6J4JF97</accession>
<reference evidence="2" key="1">
    <citation type="submission" date="2020-02" db="EMBL/GenBank/DDBJ databases">
        <authorList>
            <person name="Meier V. D."/>
        </authorList>
    </citation>
    <scope>NUCLEOTIDE SEQUENCE</scope>
    <source>
        <strain evidence="2">AVDCRST_MAG26</strain>
    </source>
</reference>
<dbReference type="EMBL" id="CADCTK010000751">
    <property type="protein sequence ID" value="CAA9278990.1"/>
    <property type="molecule type" value="Genomic_DNA"/>
</dbReference>
<feature type="compositionally biased region" description="Basic and acidic residues" evidence="1">
    <location>
        <begin position="51"/>
        <end position="64"/>
    </location>
</feature>
<feature type="region of interest" description="Disordered" evidence="1">
    <location>
        <begin position="28"/>
        <end position="91"/>
    </location>
</feature>
<organism evidence="2">
    <name type="scientific">uncultured Chloroflexia bacterium</name>
    <dbReference type="NCBI Taxonomy" id="1672391"/>
    <lineage>
        <taxon>Bacteria</taxon>
        <taxon>Bacillati</taxon>
        <taxon>Chloroflexota</taxon>
        <taxon>Chloroflexia</taxon>
        <taxon>environmental samples</taxon>
    </lineage>
</organism>
<evidence type="ECO:0000313" key="2">
    <source>
        <dbReference type="EMBL" id="CAA9278990.1"/>
    </source>
</evidence>
<dbReference type="AlphaFoldDB" id="A0A6J4JF97"/>
<evidence type="ECO:0000256" key="1">
    <source>
        <dbReference type="SAM" id="MobiDB-lite"/>
    </source>
</evidence>
<proteinExistence type="predicted"/>